<keyword evidence="1" id="KW-0805">Transcription regulation</keyword>
<dbReference type="SUPFAM" id="SSF53822">
    <property type="entry name" value="Periplasmic binding protein-like I"/>
    <property type="match status" value="1"/>
</dbReference>
<dbReference type="PROSITE" id="PS00356">
    <property type="entry name" value="HTH_LACI_1"/>
    <property type="match status" value="1"/>
</dbReference>
<dbReference type="AlphaFoldDB" id="A0A9D1LWX7"/>
<dbReference type="CDD" id="cd01392">
    <property type="entry name" value="HTH_LacI"/>
    <property type="match status" value="1"/>
</dbReference>
<dbReference type="EMBL" id="DVNG01000004">
    <property type="protein sequence ID" value="HIU49451.1"/>
    <property type="molecule type" value="Genomic_DNA"/>
</dbReference>
<dbReference type="SMART" id="SM00354">
    <property type="entry name" value="HTH_LACI"/>
    <property type="match status" value="1"/>
</dbReference>
<dbReference type="InterPro" id="IPR028082">
    <property type="entry name" value="Peripla_BP_I"/>
</dbReference>
<evidence type="ECO:0000256" key="3">
    <source>
        <dbReference type="ARBA" id="ARBA00023163"/>
    </source>
</evidence>
<reference evidence="5" key="2">
    <citation type="journal article" date="2021" name="PeerJ">
        <title>Extensive microbial diversity within the chicken gut microbiome revealed by metagenomics and culture.</title>
        <authorList>
            <person name="Gilroy R."/>
            <person name="Ravi A."/>
            <person name="Getino M."/>
            <person name="Pursley I."/>
            <person name="Horton D.L."/>
            <person name="Alikhan N.F."/>
            <person name="Baker D."/>
            <person name="Gharbi K."/>
            <person name="Hall N."/>
            <person name="Watson M."/>
            <person name="Adriaenssens E.M."/>
            <person name="Foster-Nyarko E."/>
            <person name="Jarju S."/>
            <person name="Secka A."/>
            <person name="Antonio M."/>
            <person name="Oren A."/>
            <person name="Chaudhuri R.R."/>
            <person name="La Ragione R."/>
            <person name="Hildebrand F."/>
            <person name="Pallen M.J."/>
        </authorList>
    </citation>
    <scope>NUCLEOTIDE SEQUENCE</scope>
    <source>
        <strain evidence="5">ChiGjej1B1-1684</strain>
    </source>
</reference>
<dbReference type="GO" id="GO:0003700">
    <property type="term" value="F:DNA-binding transcription factor activity"/>
    <property type="evidence" value="ECO:0007669"/>
    <property type="project" value="TreeGrafter"/>
</dbReference>
<dbReference type="PRINTS" id="PR00036">
    <property type="entry name" value="HTHLACI"/>
</dbReference>
<dbReference type="PANTHER" id="PTHR30146:SF149">
    <property type="entry name" value="HTH-TYPE TRANSCRIPTIONAL REGULATOR EBGR"/>
    <property type="match status" value="1"/>
</dbReference>
<reference evidence="5" key="1">
    <citation type="submission" date="2020-10" db="EMBL/GenBank/DDBJ databases">
        <authorList>
            <person name="Gilroy R."/>
        </authorList>
    </citation>
    <scope>NUCLEOTIDE SEQUENCE</scope>
    <source>
        <strain evidence="5">ChiGjej1B1-1684</strain>
    </source>
</reference>
<dbReference type="Gene3D" id="3.40.50.2300">
    <property type="match status" value="2"/>
</dbReference>
<proteinExistence type="predicted"/>
<evidence type="ECO:0000313" key="6">
    <source>
        <dbReference type="Proteomes" id="UP000824118"/>
    </source>
</evidence>
<dbReference type="GO" id="GO:0000976">
    <property type="term" value="F:transcription cis-regulatory region binding"/>
    <property type="evidence" value="ECO:0007669"/>
    <property type="project" value="TreeGrafter"/>
</dbReference>
<comment type="caution">
    <text evidence="5">The sequence shown here is derived from an EMBL/GenBank/DDBJ whole genome shotgun (WGS) entry which is preliminary data.</text>
</comment>
<dbReference type="CDD" id="cd01544">
    <property type="entry name" value="PBP1_GalR"/>
    <property type="match status" value="1"/>
</dbReference>
<keyword evidence="2 5" id="KW-0238">DNA-binding</keyword>
<evidence type="ECO:0000259" key="4">
    <source>
        <dbReference type="PROSITE" id="PS50932"/>
    </source>
</evidence>
<dbReference type="PANTHER" id="PTHR30146">
    <property type="entry name" value="LACI-RELATED TRANSCRIPTIONAL REPRESSOR"/>
    <property type="match status" value="1"/>
</dbReference>
<accession>A0A9D1LWX7</accession>
<evidence type="ECO:0000256" key="1">
    <source>
        <dbReference type="ARBA" id="ARBA00023015"/>
    </source>
</evidence>
<dbReference type="Pfam" id="PF00356">
    <property type="entry name" value="LacI"/>
    <property type="match status" value="1"/>
</dbReference>
<dbReference type="InterPro" id="IPR046335">
    <property type="entry name" value="LacI/GalR-like_sensor"/>
</dbReference>
<protein>
    <submittedName>
        <fullName evidence="5">LacI family DNA-binding transcriptional regulator</fullName>
    </submittedName>
</protein>
<evidence type="ECO:0000256" key="2">
    <source>
        <dbReference type="ARBA" id="ARBA00023125"/>
    </source>
</evidence>
<keyword evidence="3" id="KW-0804">Transcription</keyword>
<feature type="domain" description="HTH lacI-type" evidence="4">
    <location>
        <begin position="2"/>
        <end position="48"/>
    </location>
</feature>
<dbReference type="InterPro" id="IPR000843">
    <property type="entry name" value="HTH_LacI"/>
</dbReference>
<name>A0A9D1LWX7_9FIRM</name>
<sequence length="344" mass="39297">MATLKDIAKIAEVSVSTVSRVLNKDNTLSVSDDTKQKIFAAAAQLGYKTVGQRYSVEAEVGARRIGIAQMFEISEQMEDVYYLIMKNALEEECFSEKINTVTMFRDLTRRFVKTDDYKIDGIIAIGKFTPDEVDGFYEYTDKIVFLDSSHDEQKYYSIVPNYHLALRLAMRHFREHGHKKIAFIGENYTYGDTKEPTLDSRLYYYRFSMIDSGYYDENMIIDSAMNSKSGYEKMKEFIVRNRDNLPTALFIASDAIATGAIKAIKEEGLRIPEDLSIITFNNTSLSEFADPPLTSIEVHIRDNVKSAISCMKKLWNGDNHVQKIVIPCELIDRNSVRFISDVQG</sequence>
<dbReference type="Proteomes" id="UP000824118">
    <property type="component" value="Unassembled WGS sequence"/>
</dbReference>
<gene>
    <name evidence="5" type="ORF">IAD22_00340</name>
</gene>
<dbReference type="InterPro" id="IPR010982">
    <property type="entry name" value="Lambda_DNA-bd_dom_sf"/>
</dbReference>
<evidence type="ECO:0000313" key="5">
    <source>
        <dbReference type="EMBL" id="HIU49451.1"/>
    </source>
</evidence>
<dbReference type="Pfam" id="PF13377">
    <property type="entry name" value="Peripla_BP_3"/>
    <property type="match status" value="1"/>
</dbReference>
<organism evidence="5 6">
    <name type="scientific">Candidatus Limousia pullorum</name>
    <dbReference type="NCBI Taxonomy" id="2840860"/>
    <lineage>
        <taxon>Bacteria</taxon>
        <taxon>Bacillati</taxon>
        <taxon>Bacillota</taxon>
        <taxon>Clostridia</taxon>
        <taxon>Eubacteriales</taxon>
        <taxon>Oscillospiraceae</taxon>
        <taxon>Oscillospiraceae incertae sedis</taxon>
        <taxon>Candidatus Limousia</taxon>
    </lineage>
</organism>
<dbReference type="SUPFAM" id="SSF47413">
    <property type="entry name" value="lambda repressor-like DNA-binding domains"/>
    <property type="match status" value="1"/>
</dbReference>
<dbReference type="PROSITE" id="PS50932">
    <property type="entry name" value="HTH_LACI_2"/>
    <property type="match status" value="1"/>
</dbReference>
<dbReference type="Gene3D" id="1.10.260.40">
    <property type="entry name" value="lambda repressor-like DNA-binding domains"/>
    <property type="match status" value="1"/>
</dbReference>